<dbReference type="OrthoDB" id="6081971at2759"/>
<dbReference type="Proteomes" id="UP000887116">
    <property type="component" value="Unassembled WGS sequence"/>
</dbReference>
<proteinExistence type="predicted"/>
<keyword evidence="2" id="KW-1185">Reference proteome</keyword>
<name>A0A8X6LY79_TRICU</name>
<accession>A0A8X6LY79</accession>
<comment type="caution">
    <text evidence="1">The sequence shown here is derived from an EMBL/GenBank/DDBJ whole genome shotgun (WGS) entry which is preliminary data.</text>
</comment>
<gene>
    <name evidence="1" type="ORF">TNCT_432951</name>
</gene>
<dbReference type="EMBL" id="BMAO01018658">
    <property type="protein sequence ID" value="GFR25042.1"/>
    <property type="molecule type" value="Genomic_DNA"/>
</dbReference>
<evidence type="ECO:0000313" key="1">
    <source>
        <dbReference type="EMBL" id="GFR25042.1"/>
    </source>
</evidence>
<evidence type="ECO:0000313" key="2">
    <source>
        <dbReference type="Proteomes" id="UP000887116"/>
    </source>
</evidence>
<sequence length="72" mass="8094">MAFFCAGEALSNTFNKWKVQAKQHLWESIGITLEKSGSDSCKRWGYVRDYYIRRRGKPGSGSSGFAAKKRSG</sequence>
<evidence type="ECO:0008006" key="3">
    <source>
        <dbReference type="Google" id="ProtNLM"/>
    </source>
</evidence>
<dbReference type="AlphaFoldDB" id="A0A8X6LY79"/>
<protein>
    <recommendedName>
        <fullName evidence="3">MADF domain-containing protein</fullName>
    </recommendedName>
</protein>
<reference evidence="1" key="1">
    <citation type="submission" date="2020-07" db="EMBL/GenBank/DDBJ databases">
        <title>Multicomponent nature underlies the extraordinary mechanical properties of spider dragline silk.</title>
        <authorList>
            <person name="Kono N."/>
            <person name="Nakamura H."/>
            <person name="Mori M."/>
            <person name="Yoshida Y."/>
            <person name="Ohtoshi R."/>
            <person name="Malay A.D."/>
            <person name="Moran D.A.P."/>
            <person name="Tomita M."/>
            <person name="Numata K."/>
            <person name="Arakawa K."/>
        </authorList>
    </citation>
    <scope>NUCLEOTIDE SEQUENCE</scope>
</reference>
<organism evidence="1 2">
    <name type="scientific">Trichonephila clavata</name>
    <name type="common">Joro spider</name>
    <name type="synonym">Nephila clavata</name>
    <dbReference type="NCBI Taxonomy" id="2740835"/>
    <lineage>
        <taxon>Eukaryota</taxon>
        <taxon>Metazoa</taxon>
        <taxon>Ecdysozoa</taxon>
        <taxon>Arthropoda</taxon>
        <taxon>Chelicerata</taxon>
        <taxon>Arachnida</taxon>
        <taxon>Araneae</taxon>
        <taxon>Araneomorphae</taxon>
        <taxon>Entelegynae</taxon>
        <taxon>Araneoidea</taxon>
        <taxon>Nephilidae</taxon>
        <taxon>Trichonephila</taxon>
    </lineage>
</organism>